<evidence type="ECO:0000313" key="3">
    <source>
        <dbReference type="Proteomes" id="UP000183918"/>
    </source>
</evidence>
<accession>A0A1H3JJK3</accession>
<feature type="transmembrane region" description="Helical" evidence="1">
    <location>
        <begin position="7"/>
        <end position="28"/>
    </location>
</feature>
<sequence length="171" mass="19771">MKEIINHYAAVLIVAVVSLCCIGFLFGVPGNKSISNASKEIIQERIKKTKVSLENRNNQKFAEVMQRQRPRINYKNEKKVFTNVSYALDDLFVSEDQEGRILKIRIISIRKKESQNRNNSQIKSNSQYKIQGNSIVFYRAGEYTFFCESRDLSNKKTMSKITIPVQPSIER</sequence>
<proteinExistence type="predicted"/>
<keyword evidence="1" id="KW-0812">Transmembrane</keyword>
<evidence type="ECO:0000313" key="2">
    <source>
        <dbReference type="EMBL" id="SDY39749.1"/>
    </source>
</evidence>
<evidence type="ECO:0000256" key="1">
    <source>
        <dbReference type="SAM" id="Phobius"/>
    </source>
</evidence>
<keyword evidence="1" id="KW-0472">Membrane</keyword>
<reference evidence="2 3" key="1">
    <citation type="submission" date="2016-10" db="EMBL/GenBank/DDBJ databases">
        <authorList>
            <person name="de Groot N.N."/>
        </authorList>
    </citation>
    <scope>NUCLEOTIDE SEQUENCE [LARGE SCALE GENOMIC DNA]</scope>
    <source>
        <strain evidence="2 3">DSM 14045</strain>
    </source>
</reference>
<gene>
    <name evidence="2" type="ORF">SAMN02910414_01479</name>
</gene>
<dbReference type="RefSeq" id="WP_074717578.1">
    <property type="nucleotide sequence ID" value="NZ_FNPG01000016.1"/>
</dbReference>
<dbReference type="STRING" id="1122142.SAMN02910414_01479"/>
<protein>
    <submittedName>
        <fullName evidence="2">Uncharacterized protein</fullName>
    </submittedName>
</protein>
<keyword evidence="1" id="KW-1133">Transmembrane helix</keyword>
<keyword evidence="3" id="KW-1185">Reference proteome</keyword>
<dbReference type="AlphaFoldDB" id="A0A1H3JJK3"/>
<dbReference type="OrthoDB" id="9982924at2"/>
<name>A0A1H3JJK3_9FIRM</name>
<organism evidence="2 3">
    <name type="scientific">Lachnobacterium bovis DSM 14045</name>
    <dbReference type="NCBI Taxonomy" id="1122142"/>
    <lineage>
        <taxon>Bacteria</taxon>
        <taxon>Bacillati</taxon>
        <taxon>Bacillota</taxon>
        <taxon>Clostridia</taxon>
        <taxon>Lachnospirales</taxon>
        <taxon>Lachnospiraceae</taxon>
        <taxon>Lachnobacterium</taxon>
    </lineage>
</organism>
<dbReference type="EMBL" id="FNPG01000016">
    <property type="protein sequence ID" value="SDY39749.1"/>
    <property type="molecule type" value="Genomic_DNA"/>
</dbReference>
<dbReference type="Proteomes" id="UP000183918">
    <property type="component" value="Unassembled WGS sequence"/>
</dbReference>